<keyword evidence="2" id="KW-1185">Reference proteome</keyword>
<reference evidence="1" key="1">
    <citation type="submission" date="2022-05" db="EMBL/GenBank/DDBJ databases">
        <title>Sphingomonas sp. strain RMG20 Genome sequencing and assembly.</title>
        <authorList>
            <person name="Kim I."/>
        </authorList>
    </citation>
    <scope>NUCLEOTIDE SEQUENCE</scope>
    <source>
        <strain evidence="1">RMG20</strain>
    </source>
</reference>
<sequence>MMRRLRTFARRLRADTGGLALLEFAFILPIFLVLSLTGAELTNYVITRMRISQLALQIADNAARIGSGSQLQAKTISETDINDLLTGAGLQGGELDLYPRGRVMISSLEPMTSPNVAKLYKIAWQRCRGTKTYDSPYDNTLTNISSGIGPTGRKVTAPDNGAVMFVEVAYDYKPLVKTSLSPSSAITEFASMMVRDRRDTSKIYNTENATKSTC</sequence>
<protein>
    <submittedName>
        <fullName evidence="1">Pilus assembly protein</fullName>
    </submittedName>
</protein>
<name>A0ABY4TWM5_9SPHN</name>
<accession>A0ABY4TWM5</accession>
<gene>
    <name evidence="1" type="ORF">M9980_06370</name>
</gene>
<proteinExistence type="predicted"/>
<evidence type="ECO:0000313" key="2">
    <source>
        <dbReference type="Proteomes" id="UP001055580"/>
    </source>
</evidence>
<dbReference type="EMBL" id="CP098401">
    <property type="protein sequence ID" value="URW76814.1"/>
    <property type="molecule type" value="Genomic_DNA"/>
</dbReference>
<evidence type="ECO:0000313" key="1">
    <source>
        <dbReference type="EMBL" id="URW76814.1"/>
    </source>
</evidence>
<organism evidence="1 2">
    <name type="scientific">Sphingomonas donggukensis</name>
    <dbReference type="NCBI Taxonomy" id="2949093"/>
    <lineage>
        <taxon>Bacteria</taxon>
        <taxon>Pseudomonadati</taxon>
        <taxon>Pseudomonadota</taxon>
        <taxon>Alphaproteobacteria</taxon>
        <taxon>Sphingomonadales</taxon>
        <taxon>Sphingomonadaceae</taxon>
        <taxon>Sphingomonas</taxon>
    </lineage>
</organism>
<dbReference type="Proteomes" id="UP001055580">
    <property type="component" value="Chromosome"/>
</dbReference>